<dbReference type="Pfam" id="PF12796">
    <property type="entry name" value="Ank_2"/>
    <property type="match status" value="1"/>
</dbReference>
<dbReference type="Pfam" id="PF24120">
    <property type="entry name" value="SsdA_C"/>
    <property type="match status" value="1"/>
</dbReference>
<sequence length="593" mass="67447">MKIFPEADVIWWDADSFYVRCPFCEAVHRHGLNWNTGKLKNSHCEKMESYLCCFPINDQGEVAYEIDKRRGRFTNIFVSHDSDTEEDDDVDHLATELAQKATITAQRKETYANIYEDSKEVVTIDPGHGIEPFKQKRILRPISDCVNGDTKAVQNYLETSSDAQLFVRGRHSDGKTTLIIAATCQSSMMLSLLIKYGAEVNTADHDGRTALMEAALFGWVENVKVLLQHNADKNIRLLQHNADKNIRDGKNRLAVDFAQDHYKNRREIYERAGGKLSSSSKQRLGYIEDTFRRDIDRQEIVRLLSGENRKSKIVFGSPPTLSLSTSYHFAPSPRQDSLVLYGPIEEYPIANRRKTVARLERGGKFTSVGAMSGWSHDSVESLRVDGRQWTDDVFYISEVVGHSLSSHSYDRGKDGRYNACHAEKQLIAYFIDHHVFLPRDGLPDSELQNEIEGVEDELQELLSGTEIGHKVISLRERKKDLENKLFDGDEKLVGKHEEIKALERDLKSVETVLNQQIGFPQARPILKLESRLKNLYQQLDRHINLIDMVNTPPPASLTEAVILISSPPCPDCIAFKDKVNKFFRLSIQLIAAL</sequence>
<dbReference type="PROSITE" id="PS50088">
    <property type="entry name" value="ANK_REPEAT"/>
    <property type="match status" value="2"/>
</dbReference>
<feature type="repeat" description="ANK" evidence="3">
    <location>
        <begin position="173"/>
        <end position="205"/>
    </location>
</feature>
<keyword evidence="6" id="KW-1185">Reference proteome</keyword>
<evidence type="ECO:0000256" key="2">
    <source>
        <dbReference type="ARBA" id="ARBA00023043"/>
    </source>
</evidence>
<protein>
    <submittedName>
        <fullName evidence="5">Ankyrin repeat protein</fullName>
    </submittedName>
</protein>
<dbReference type="EMBL" id="DF933840">
    <property type="protein sequence ID" value="GAM42241.1"/>
    <property type="molecule type" value="Genomic_DNA"/>
</dbReference>
<evidence type="ECO:0000313" key="5">
    <source>
        <dbReference type="EMBL" id="GAM42241.1"/>
    </source>
</evidence>
<dbReference type="Proteomes" id="UP000053095">
    <property type="component" value="Unassembled WGS sequence"/>
</dbReference>
<evidence type="ECO:0000259" key="4">
    <source>
        <dbReference type="Pfam" id="PF24120"/>
    </source>
</evidence>
<reference evidence="6" key="1">
    <citation type="journal article" date="2015" name="Genome Announc.">
        <title>Draft genome sequence of Talaromyces cellulolyticus strain Y-94, a source of lignocellulosic biomass-degrading enzymes.</title>
        <authorList>
            <person name="Fujii T."/>
            <person name="Koike H."/>
            <person name="Sawayama S."/>
            <person name="Yano S."/>
            <person name="Inoue H."/>
        </authorList>
    </citation>
    <scope>NUCLEOTIDE SEQUENCE [LARGE SCALE GENOMIC DNA]</scope>
    <source>
        <strain evidence="6">Y-94</strain>
    </source>
</reference>
<dbReference type="InterPro" id="IPR057517">
    <property type="entry name" value="SsdA-like_C"/>
</dbReference>
<dbReference type="PROSITE" id="PS50297">
    <property type="entry name" value="ANK_REP_REGION"/>
    <property type="match status" value="2"/>
</dbReference>
<dbReference type="InterPro" id="IPR036770">
    <property type="entry name" value="Ankyrin_rpt-contain_sf"/>
</dbReference>
<gene>
    <name evidence="5" type="ORF">TCE0_044f16021</name>
</gene>
<keyword evidence="2 3" id="KW-0040">ANK repeat</keyword>
<keyword evidence="1" id="KW-0677">Repeat</keyword>
<evidence type="ECO:0000313" key="6">
    <source>
        <dbReference type="Proteomes" id="UP000053095"/>
    </source>
</evidence>
<dbReference type="PANTHER" id="PTHR24198">
    <property type="entry name" value="ANKYRIN REPEAT AND PROTEIN KINASE DOMAIN-CONTAINING PROTEIN"/>
    <property type="match status" value="1"/>
</dbReference>
<organism evidence="5 6">
    <name type="scientific">Talaromyces pinophilus</name>
    <name type="common">Penicillium pinophilum</name>
    <dbReference type="NCBI Taxonomy" id="128442"/>
    <lineage>
        <taxon>Eukaryota</taxon>
        <taxon>Fungi</taxon>
        <taxon>Dikarya</taxon>
        <taxon>Ascomycota</taxon>
        <taxon>Pezizomycotina</taxon>
        <taxon>Eurotiomycetes</taxon>
        <taxon>Eurotiomycetidae</taxon>
        <taxon>Eurotiales</taxon>
        <taxon>Trichocomaceae</taxon>
        <taxon>Talaromyces</taxon>
        <taxon>Talaromyces sect. Talaromyces</taxon>
    </lineage>
</organism>
<feature type="domain" description="Single-strand DNA deaminase toxin A-like C-terminal" evidence="4">
    <location>
        <begin position="370"/>
        <end position="427"/>
    </location>
</feature>
<dbReference type="PANTHER" id="PTHR24198:SF165">
    <property type="entry name" value="ANKYRIN REPEAT-CONTAINING PROTEIN-RELATED"/>
    <property type="match status" value="1"/>
</dbReference>
<evidence type="ECO:0000256" key="3">
    <source>
        <dbReference type="PROSITE-ProRule" id="PRU00023"/>
    </source>
</evidence>
<proteinExistence type="predicted"/>
<dbReference type="SUPFAM" id="SSF48403">
    <property type="entry name" value="Ankyrin repeat"/>
    <property type="match status" value="1"/>
</dbReference>
<dbReference type="AlphaFoldDB" id="A0A478EA61"/>
<dbReference type="Gene3D" id="1.25.40.20">
    <property type="entry name" value="Ankyrin repeat-containing domain"/>
    <property type="match status" value="1"/>
</dbReference>
<feature type="repeat" description="ANK" evidence="3">
    <location>
        <begin position="206"/>
        <end position="238"/>
    </location>
</feature>
<name>A0A478EA61_TALPI</name>
<dbReference type="InterPro" id="IPR002110">
    <property type="entry name" value="Ankyrin_rpt"/>
</dbReference>
<evidence type="ECO:0000256" key="1">
    <source>
        <dbReference type="ARBA" id="ARBA00022737"/>
    </source>
</evidence>
<accession>A0A478EA61</accession>
<dbReference type="SMART" id="SM00248">
    <property type="entry name" value="ANK"/>
    <property type="match status" value="2"/>
</dbReference>